<dbReference type="GeneID" id="68298144"/>
<keyword evidence="1" id="KW-0472">Membrane</keyword>
<feature type="transmembrane region" description="Helical" evidence="1">
    <location>
        <begin position="7"/>
        <end position="31"/>
    </location>
</feature>
<evidence type="ECO:0000313" key="3">
    <source>
        <dbReference type="Proteomes" id="UP000825890"/>
    </source>
</evidence>
<dbReference type="EMBL" id="BOLY01000009">
    <property type="protein sequence ID" value="GIZ49539.1"/>
    <property type="molecule type" value="Genomic_DNA"/>
</dbReference>
<evidence type="ECO:0000313" key="2">
    <source>
        <dbReference type="EMBL" id="GIZ49539.1"/>
    </source>
</evidence>
<protein>
    <recommendedName>
        <fullName evidence="4">MARVEL domain-containing protein</fullName>
    </recommendedName>
</protein>
<organism evidence="2 3">
    <name type="scientific">Cercospora kikuchii</name>
    <dbReference type="NCBI Taxonomy" id="84275"/>
    <lineage>
        <taxon>Eukaryota</taxon>
        <taxon>Fungi</taxon>
        <taxon>Dikarya</taxon>
        <taxon>Ascomycota</taxon>
        <taxon>Pezizomycotina</taxon>
        <taxon>Dothideomycetes</taxon>
        <taxon>Dothideomycetidae</taxon>
        <taxon>Mycosphaerellales</taxon>
        <taxon>Mycosphaerellaceae</taxon>
        <taxon>Cercospora</taxon>
    </lineage>
</organism>
<accession>A0A9P3L1H2</accession>
<keyword evidence="1" id="KW-0812">Transmembrane</keyword>
<feature type="transmembrane region" description="Helical" evidence="1">
    <location>
        <begin position="69"/>
        <end position="93"/>
    </location>
</feature>
<feature type="transmembrane region" description="Helical" evidence="1">
    <location>
        <begin position="43"/>
        <end position="62"/>
    </location>
</feature>
<name>A0A9P3L1H2_9PEZI</name>
<dbReference type="OrthoDB" id="5342507at2759"/>
<evidence type="ECO:0008006" key="4">
    <source>
        <dbReference type="Google" id="ProtNLM"/>
    </source>
</evidence>
<evidence type="ECO:0000256" key="1">
    <source>
        <dbReference type="SAM" id="Phobius"/>
    </source>
</evidence>
<keyword evidence="1" id="KW-1133">Transmembrane helix</keyword>
<dbReference type="Proteomes" id="UP000825890">
    <property type="component" value="Unassembled WGS sequence"/>
</dbReference>
<proteinExistence type="predicted"/>
<feature type="transmembrane region" description="Helical" evidence="1">
    <location>
        <begin position="126"/>
        <end position="151"/>
    </location>
</feature>
<dbReference type="RefSeq" id="XP_044664026.1">
    <property type="nucleotide sequence ID" value="XM_044808091.1"/>
</dbReference>
<sequence>MAIAGGLLRLVLITCYAIAFICAAIIMGAFAWFTATQLGARNIASLVLGSITTLWAMISALTSCFTAGVSVLTACSIFFDLLCVGMMMAVAIINRSATNGCDNGPPYPRVVYRGFGRSSGYNGCRLFVATFAVAIIAVFAFIVAMLVQVLIRRRSRSHRVSKGKILLRTHGLSGSS</sequence>
<dbReference type="AlphaFoldDB" id="A0A9P3L1H2"/>
<reference evidence="2 3" key="1">
    <citation type="submission" date="2021-01" db="EMBL/GenBank/DDBJ databases">
        <title>Cercospora kikuchii MAFF 305040 whole genome shotgun sequence.</title>
        <authorList>
            <person name="Kashiwa T."/>
            <person name="Suzuki T."/>
        </authorList>
    </citation>
    <scope>NUCLEOTIDE SEQUENCE [LARGE SCALE GENOMIC DNA]</scope>
    <source>
        <strain evidence="2 3">MAFF 305040</strain>
    </source>
</reference>
<gene>
    <name evidence="2" type="ORF">CKM354_001256900</name>
</gene>
<keyword evidence="3" id="KW-1185">Reference proteome</keyword>
<comment type="caution">
    <text evidence="2">The sequence shown here is derived from an EMBL/GenBank/DDBJ whole genome shotgun (WGS) entry which is preliminary data.</text>
</comment>